<evidence type="ECO:0000313" key="2">
    <source>
        <dbReference type="Proteomes" id="UP000736373"/>
    </source>
</evidence>
<comment type="caution">
    <text evidence="1">The sequence shown here is derived from an EMBL/GenBank/DDBJ whole genome shotgun (WGS) entry which is preliminary data.</text>
</comment>
<reference evidence="1 2" key="1">
    <citation type="submission" date="2019-09" db="EMBL/GenBank/DDBJ databases">
        <title>Paraburkholderia podalyriae sp. nov., A South African Podalyria-associated rhizobium.</title>
        <authorList>
            <person name="Mavima L."/>
            <person name="Beukes C.W."/>
            <person name="Palmer M."/>
            <person name="De Meyer S.E."/>
            <person name="James E.K."/>
            <person name="Maluk M."/>
            <person name="Avontuur J.R."/>
            <person name="Chan W.Y."/>
            <person name="Venter S.N."/>
            <person name="Steenkamp E.T."/>
        </authorList>
    </citation>
    <scope>NUCLEOTIDE SEQUENCE [LARGE SCALE GENOMIC DNA]</scope>
    <source>
        <strain evidence="1 2">WC7.3b</strain>
    </source>
</reference>
<accession>A0ABR7PYR1</accession>
<dbReference type="EMBL" id="VZQQ01000054">
    <property type="protein sequence ID" value="MBC8751424.1"/>
    <property type="molecule type" value="Genomic_DNA"/>
</dbReference>
<organism evidence="1 2">
    <name type="scientific">Paraburkholderia podalyriae</name>
    <dbReference type="NCBI Taxonomy" id="1938811"/>
    <lineage>
        <taxon>Bacteria</taxon>
        <taxon>Pseudomonadati</taxon>
        <taxon>Pseudomonadota</taxon>
        <taxon>Betaproteobacteria</taxon>
        <taxon>Burkholderiales</taxon>
        <taxon>Burkholderiaceae</taxon>
        <taxon>Paraburkholderia</taxon>
    </lineage>
</organism>
<dbReference type="Proteomes" id="UP000736373">
    <property type="component" value="Unassembled WGS sequence"/>
</dbReference>
<dbReference type="RefSeq" id="WP_187638352.1">
    <property type="nucleotide sequence ID" value="NZ_VZQQ01000054.1"/>
</dbReference>
<protein>
    <submittedName>
        <fullName evidence="1">Uncharacterized protein</fullName>
    </submittedName>
</protein>
<proteinExistence type="predicted"/>
<keyword evidence="2" id="KW-1185">Reference proteome</keyword>
<gene>
    <name evidence="1" type="ORF">F6X42_34290</name>
</gene>
<name>A0ABR7PYR1_9BURK</name>
<sequence length="353" mass="38989">MKLESVSRIETLKSIEKEFGYGGEEAVTRLAALSEHIRAAVLLESQRDGGEQITPVATATITRTVRQRLSPLWTEFAGDDQTSDPVLEGLGHLAMLGELMKVDSSHWIPAPSRTISVDHDTRVLIAASPLAALPLRLRKAIQVAGRARLIDIKSAPSESTLPLQRLTDWMRCPHDQVGVWSQAFIEHYAKKMSAVEGVEGAELFLHGTWQQLNALKQQPVGTQLYRRKVFIYGSPTSEYGLCRLRETVDSRAEVAAALVIDKQDARRIQGAMQSPSGSSQPMKLQRNVSTATLVLPRPLPAPENAFLSLGWKLADQKPSDWPKRYAFSARLVPLLKSAVELIGYQLIEQPSGE</sequence>
<evidence type="ECO:0000313" key="1">
    <source>
        <dbReference type="EMBL" id="MBC8751424.1"/>
    </source>
</evidence>